<dbReference type="EMBL" id="UINC01005577">
    <property type="protein sequence ID" value="SVA22193.1"/>
    <property type="molecule type" value="Genomic_DNA"/>
</dbReference>
<feature type="region of interest" description="Disordered" evidence="1">
    <location>
        <begin position="1"/>
        <end position="21"/>
    </location>
</feature>
<protein>
    <submittedName>
        <fullName evidence="3">Uncharacterized protein</fullName>
    </submittedName>
</protein>
<gene>
    <name evidence="3" type="ORF">METZ01_LOCUS75047</name>
</gene>
<feature type="compositionally biased region" description="Basic and acidic residues" evidence="1">
    <location>
        <begin position="1"/>
        <end position="12"/>
    </location>
</feature>
<feature type="transmembrane region" description="Helical" evidence="2">
    <location>
        <begin position="25"/>
        <end position="44"/>
    </location>
</feature>
<reference evidence="3" key="1">
    <citation type="submission" date="2018-05" db="EMBL/GenBank/DDBJ databases">
        <authorList>
            <person name="Lanie J.A."/>
            <person name="Ng W.-L."/>
            <person name="Kazmierczak K.M."/>
            <person name="Andrzejewski T.M."/>
            <person name="Davidsen T.M."/>
            <person name="Wayne K.J."/>
            <person name="Tettelin H."/>
            <person name="Glass J.I."/>
            <person name="Rusch D."/>
            <person name="Podicherti R."/>
            <person name="Tsui H.-C.T."/>
            <person name="Winkler M.E."/>
        </authorList>
    </citation>
    <scope>NUCLEOTIDE SEQUENCE</scope>
</reference>
<feature type="transmembrane region" description="Helical" evidence="2">
    <location>
        <begin position="50"/>
        <end position="68"/>
    </location>
</feature>
<organism evidence="3">
    <name type="scientific">marine metagenome</name>
    <dbReference type="NCBI Taxonomy" id="408172"/>
    <lineage>
        <taxon>unclassified sequences</taxon>
        <taxon>metagenomes</taxon>
        <taxon>ecological metagenomes</taxon>
    </lineage>
</organism>
<proteinExistence type="predicted"/>
<keyword evidence="2" id="KW-0472">Membrane</keyword>
<feature type="transmembrane region" description="Helical" evidence="2">
    <location>
        <begin position="89"/>
        <end position="111"/>
    </location>
</feature>
<accession>A0A381U6N9</accession>
<sequence>MLESIKKESSKSEKKRKRKLANRDTYQALVMQTATTTAGIFVAANLPYDVMTTYSAIALAYPTAKLISIGKSNASKQVKAERQARVLRASIIGAIPIVNIAAVIIFIPVVLASEIIN</sequence>
<evidence type="ECO:0000313" key="3">
    <source>
        <dbReference type="EMBL" id="SVA22193.1"/>
    </source>
</evidence>
<name>A0A381U6N9_9ZZZZ</name>
<evidence type="ECO:0000256" key="2">
    <source>
        <dbReference type="SAM" id="Phobius"/>
    </source>
</evidence>
<evidence type="ECO:0000256" key="1">
    <source>
        <dbReference type="SAM" id="MobiDB-lite"/>
    </source>
</evidence>
<dbReference type="AlphaFoldDB" id="A0A381U6N9"/>
<keyword evidence="2" id="KW-0812">Transmembrane</keyword>
<keyword evidence="2" id="KW-1133">Transmembrane helix</keyword>